<feature type="transmembrane region" description="Helical" evidence="8">
    <location>
        <begin position="282"/>
        <end position="305"/>
    </location>
</feature>
<dbReference type="GO" id="GO:0008049">
    <property type="term" value="P:male courtship behavior"/>
    <property type="evidence" value="ECO:0007669"/>
    <property type="project" value="TreeGrafter"/>
</dbReference>
<evidence type="ECO:0000256" key="7">
    <source>
        <dbReference type="ARBA" id="ARBA00023224"/>
    </source>
</evidence>
<dbReference type="GO" id="GO:0007635">
    <property type="term" value="P:chemosensory behavior"/>
    <property type="evidence" value="ECO:0007669"/>
    <property type="project" value="TreeGrafter"/>
</dbReference>
<dbReference type="PANTHER" id="PTHR21143">
    <property type="entry name" value="INVERTEBRATE GUSTATORY RECEPTOR"/>
    <property type="match status" value="1"/>
</dbReference>
<keyword evidence="7 8" id="KW-0807">Transducer</keyword>
<evidence type="ECO:0000256" key="3">
    <source>
        <dbReference type="ARBA" id="ARBA00022692"/>
    </source>
</evidence>
<dbReference type="Proteomes" id="UP001105220">
    <property type="component" value="Unplaced"/>
</dbReference>
<comment type="similarity">
    <text evidence="8">Belongs to the insect chemoreceptor superfamily. Gustatory receptor (GR) family.</text>
</comment>
<feature type="transmembrane region" description="Helical" evidence="8">
    <location>
        <begin position="172"/>
        <end position="200"/>
    </location>
</feature>
<protein>
    <recommendedName>
        <fullName evidence="8">Gustatory receptor</fullName>
    </recommendedName>
</protein>
<dbReference type="GO" id="GO:0050909">
    <property type="term" value="P:sensory perception of taste"/>
    <property type="evidence" value="ECO:0007669"/>
    <property type="project" value="InterPro"/>
</dbReference>
<organism evidence="9 10">
    <name type="scientific">Anopheles coluzzii</name>
    <name type="common">African malaria mosquito</name>
    <dbReference type="NCBI Taxonomy" id="1518534"/>
    <lineage>
        <taxon>Eukaryota</taxon>
        <taxon>Metazoa</taxon>
        <taxon>Ecdysozoa</taxon>
        <taxon>Arthropoda</taxon>
        <taxon>Hexapoda</taxon>
        <taxon>Insecta</taxon>
        <taxon>Pterygota</taxon>
        <taxon>Neoptera</taxon>
        <taxon>Endopterygota</taxon>
        <taxon>Diptera</taxon>
        <taxon>Nematocera</taxon>
        <taxon>Culicoidea</taxon>
        <taxon>Culicidae</taxon>
        <taxon>Anophelinae</taxon>
        <taxon>Anopheles</taxon>
    </lineage>
</organism>
<dbReference type="VEuPathDB" id="VectorBase:ACON2_037154"/>
<feature type="transmembrane region" description="Helical" evidence="8">
    <location>
        <begin position="16"/>
        <end position="33"/>
    </location>
</feature>
<feature type="transmembrane region" description="Helical" evidence="8">
    <location>
        <begin position="45"/>
        <end position="64"/>
    </location>
</feature>
<keyword evidence="5 8" id="KW-0472">Membrane</keyword>
<dbReference type="PANTHER" id="PTHR21143:SF104">
    <property type="entry name" value="GUSTATORY RECEPTOR 8A-RELATED"/>
    <property type="match status" value="1"/>
</dbReference>
<feature type="transmembrane region" description="Helical" evidence="8">
    <location>
        <begin position="317"/>
        <end position="341"/>
    </location>
</feature>
<comment type="function">
    <text evidence="8">Gustatory receptor which mediates acceptance or avoidance behavior, depending on its substrates.</text>
</comment>
<accession>A0A6E8VEG0</accession>
<dbReference type="GO" id="GO:0043025">
    <property type="term" value="C:neuronal cell body"/>
    <property type="evidence" value="ECO:0007669"/>
    <property type="project" value="TreeGrafter"/>
</dbReference>
<evidence type="ECO:0000256" key="5">
    <source>
        <dbReference type="ARBA" id="ARBA00023136"/>
    </source>
</evidence>
<dbReference type="AlphaFoldDB" id="A0A6E8VEG0"/>
<dbReference type="GO" id="GO:0030424">
    <property type="term" value="C:axon"/>
    <property type="evidence" value="ECO:0007669"/>
    <property type="project" value="TreeGrafter"/>
</dbReference>
<evidence type="ECO:0000256" key="6">
    <source>
        <dbReference type="ARBA" id="ARBA00023170"/>
    </source>
</evidence>
<proteinExistence type="inferred from homology"/>
<reference evidence="9" key="2">
    <citation type="submission" date="2020-05" db="UniProtKB">
        <authorList>
            <consortium name="EnsemblMetazoa"/>
        </authorList>
    </citation>
    <scope>IDENTIFICATION</scope>
    <source>
        <strain evidence="9">Ngousso</strain>
    </source>
</reference>
<evidence type="ECO:0000256" key="8">
    <source>
        <dbReference type="RuleBase" id="RU363108"/>
    </source>
</evidence>
<dbReference type="GO" id="GO:0030425">
    <property type="term" value="C:dendrite"/>
    <property type="evidence" value="ECO:0007669"/>
    <property type="project" value="TreeGrafter"/>
</dbReference>
<comment type="subcellular location">
    <subcellularLocation>
        <location evidence="1 8">Cell membrane</location>
        <topology evidence="1 8">Multi-pass membrane protein</topology>
    </subcellularLocation>
</comment>
<name>A0A6E8VEG0_ANOCL</name>
<dbReference type="VEuPathDB" id="VectorBase:ACMO_012677"/>
<evidence type="ECO:0000256" key="4">
    <source>
        <dbReference type="ARBA" id="ARBA00022989"/>
    </source>
</evidence>
<dbReference type="InterPro" id="IPR013604">
    <property type="entry name" value="7TM_chemorcpt"/>
</dbReference>
<keyword evidence="3 8" id="KW-0812">Transmembrane</keyword>
<dbReference type="GO" id="GO:0005886">
    <property type="term" value="C:plasma membrane"/>
    <property type="evidence" value="ECO:0007669"/>
    <property type="project" value="UniProtKB-SubCell"/>
</dbReference>
<dbReference type="Pfam" id="PF08395">
    <property type="entry name" value="7tm_7"/>
    <property type="match status" value="1"/>
</dbReference>
<keyword evidence="6 8" id="KW-0675">Receptor</keyword>
<dbReference type="VEuPathDB" id="VectorBase:ACON001119"/>
<keyword evidence="10" id="KW-1185">Reference proteome</keyword>
<dbReference type="GO" id="GO:0007165">
    <property type="term" value="P:signal transduction"/>
    <property type="evidence" value="ECO:0007669"/>
    <property type="project" value="UniProtKB-KW"/>
</dbReference>
<evidence type="ECO:0000256" key="1">
    <source>
        <dbReference type="ARBA" id="ARBA00004651"/>
    </source>
</evidence>
<feature type="transmembrane region" description="Helical" evidence="8">
    <location>
        <begin position="79"/>
        <end position="103"/>
    </location>
</feature>
<evidence type="ECO:0000313" key="10">
    <source>
        <dbReference type="Proteomes" id="UP001105220"/>
    </source>
</evidence>
<sequence length="427" mass="48908">MSRLFEAKSFVQTLRILYYIAKTFGLISFTTTFDTVGIRRSFKDVLVFVGFMFFNCYIVFKTGIPPKSDSPSYFDSSLIQFILGLFLTLQLIALIGIPITNYVQAYKYDRLIYCITEVDKGLEELGFKHDYSVEYFYSTVYLSVTLGLQLSCLTGTAFTNPFLVDYDTWCNFIALVGFIMCNLVYIMTSCFCCVTLWAIVYRYHNINATFWYVSLHQPVCLTGGRNHVLLNSFASMYFHTESESNKQLYPLSENETIKTIAMIYMKLGTAVQVYNRCFFIHIFYIIASAFGLNLVSCFTIIHVYLASSSYSIVDPIMISQLFLSLFFILIIMQVMFAGNLLHKKAKQTAILLHKAAIYNDCGSQIIEQLSHGIPKASCYFYDIDWTFLLSMISSFATYLNILVQFDIMQLRASGANNNDTLLSFERS</sequence>
<feature type="transmembrane region" description="Helical" evidence="8">
    <location>
        <begin position="135"/>
        <end position="160"/>
    </location>
</feature>
<evidence type="ECO:0000313" key="9">
    <source>
        <dbReference type="EnsemblMetazoa" id="ACON001119-PA"/>
    </source>
</evidence>
<keyword evidence="4 8" id="KW-1133">Transmembrane helix</keyword>
<evidence type="ECO:0000256" key="2">
    <source>
        <dbReference type="ARBA" id="ARBA00022475"/>
    </source>
</evidence>
<dbReference type="EnsemblMetazoa" id="ACON001119-RA">
    <property type="protein sequence ID" value="ACON001119-PA"/>
    <property type="gene ID" value="ACON001119"/>
</dbReference>
<keyword evidence="2 8" id="KW-1003">Cell membrane</keyword>
<reference key="1">
    <citation type="journal article" date="2019" name="Genes (Basel)">
        <title>A High-Quality De novo Genome Assembly from a Single Mosquito Using PacBio Sequencing.</title>
        <authorList>
            <person name="Kingan S.B."/>
            <person name="Heaton H."/>
            <person name="Cudini J."/>
            <person name="Lambert C.C."/>
            <person name="Baybayan P."/>
            <person name="Galvin B.D."/>
            <person name="Durbin R."/>
            <person name="Korlach J."/>
            <person name="Lawniczak M.K.N."/>
        </authorList>
    </citation>
    <scope>NUCLEOTIDE SEQUENCE [LARGE SCALE GENOMIC DNA]</scope>
    <source>
        <strain>Mali-NIH</strain>
    </source>
</reference>